<feature type="transmembrane region" description="Helical" evidence="5">
    <location>
        <begin position="122"/>
        <end position="139"/>
    </location>
</feature>
<sequence length="413" mass="45649">MKKSIIVASRIAAIAIAVLFIFSGFVKGIDPMGTTYKLVDYFEAFGMPFFNPIALPLSIALSATEMLIGLMLLFRVKNRVAAWGALIFMVGFTVLTFFSALFNPVTDCGCFGDAIKLSNWATFYKNLVFLPIAILAFYGSKSRQEMFGKCLLNWSATFVLAAIAVGISLHSLAYKPVIDFRPFKIGVNLKEAMAIPAGAPADEYKTTLVYKKDGIEKSFDESNYPWQDSTWVFVDSKSVLVKKGYTPTISNFSLTGENNEDITSMVTEGQGYTFLLIAPKLETANLSRINYIQNLAGLCLTNKHKFIIVSSSDWARIKEVATTIELPVTIAQADETMLKTIVRSNPGLLLIHNGTIVGKWAWREMPHFASAESNPITMALRESESRSNTYLVTTLILSLILLLIGGSWLANRK</sequence>
<feature type="transmembrane region" description="Helical" evidence="5">
    <location>
        <begin position="151"/>
        <end position="174"/>
    </location>
</feature>
<dbReference type="RefSeq" id="WP_092437269.1">
    <property type="nucleotide sequence ID" value="NZ_FMYP01000019.1"/>
</dbReference>
<reference evidence="7 8" key="1">
    <citation type="submission" date="2016-09" db="EMBL/GenBank/DDBJ databases">
        <authorList>
            <person name="Capua I."/>
            <person name="De Benedictis P."/>
            <person name="Joannis T."/>
            <person name="Lombin L.H."/>
            <person name="Cattoli G."/>
        </authorList>
    </citation>
    <scope>NUCLEOTIDE SEQUENCE [LARGE SCALE GENOMIC DNA]</scope>
    <source>
        <strain evidence="7 8">A7P-90m</strain>
    </source>
</reference>
<keyword evidence="3 5" id="KW-1133">Transmembrane helix</keyword>
<feature type="domain" description="Methylamine utilisation protein MauE" evidence="6">
    <location>
        <begin position="9"/>
        <end position="138"/>
    </location>
</feature>
<dbReference type="STRING" id="1640674.SAMN05216323_101926"/>
<evidence type="ECO:0000259" key="6">
    <source>
        <dbReference type="Pfam" id="PF07291"/>
    </source>
</evidence>
<evidence type="ECO:0000256" key="2">
    <source>
        <dbReference type="ARBA" id="ARBA00022692"/>
    </source>
</evidence>
<evidence type="ECO:0000313" key="8">
    <source>
        <dbReference type="Proteomes" id="UP000199452"/>
    </source>
</evidence>
<accession>A0A1G6JAA7</accession>
<dbReference type="Pfam" id="PF07291">
    <property type="entry name" value="MauE"/>
    <property type="match status" value="1"/>
</dbReference>
<organism evidence="7 8">
    <name type="scientific">Williamwhitmania taraxaci</name>
    <dbReference type="NCBI Taxonomy" id="1640674"/>
    <lineage>
        <taxon>Bacteria</taxon>
        <taxon>Pseudomonadati</taxon>
        <taxon>Bacteroidota</taxon>
        <taxon>Bacteroidia</taxon>
        <taxon>Bacteroidales</taxon>
        <taxon>Williamwhitmaniaceae</taxon>
        <taxon>Williamwhitmania</taxon>
    </lineage>
</organism>
<feature type="transmembrane region" description="Helical" evidence="5">
    <location>
        <begin position="80"/>
        <end position="102"/>
    </location>
</feature>
<evidence type="ECO:0000256" key="1">
    <source>
        <dbReference type="ARBA" id="ARBA00004141"/>
    </source>
</evidence>
<keyword evidence="4 5" id="KW-0472">Membrane</keyword>
<dbReference type="InterPro" id="IPR009908">
    <property type="entry name" value="Methylamine_util_MauE"/>
</dbReference>
<dbReference type="GO" id="GO:0030416">
    <property type="term" value="P:methylamine metabolic process"/>
    <property type="evidence" value="ECO:0007669"/>
    <property type="project" value="InterPro"/>
</dbReference>
<feature type="transmembrane region" description="Helical" evidence="5">
    <location>
        <begin position="49"/>
        <end position="73"/>
    </location>
</feature>
<evidence type="ECO:0000313" key="7">
    <source>
        <dbReference type="EMBL" id="SDC15678.1"/>
    </source>
</evidence>
<evidence type="ECO:0000256" key="3">
    <source>
        <dbReference type="ARBA" id="ARBA00022989"/>
    </source>
</evidence>
<dbReference type="AlphaFoldDB" id="A0A1G6JAA7"/>
<feature type="transmembrane region" description="Helical" evidence="5">
    <location>
        <begin position="7"/>
        <end position="29"/>
    </location>
</feature>
<gene>
    <name evidence="7" type="ORF">SAMN05216323_101926</name>
</gene>
<protein>
    <submittedName>
        <fullName evidence="7">DoxX protein</fullName>
    </submittedName>
</protein>
<proteinExistence type="predicted"/>
<dbReference type="NCBIfam" id="NF045576">
    <property type="entry name" value="BT_3928_fam"/>
    <property type="match status" value="1"/>
</dbReference>
<dbReference type="GO" id="GO:0016020">
    <property type="term" value="C:membrane"/>
    <property type="evidence" value="ECO:0007669"/>
    <property type="project" value="UniProtKB-SubCell"/>
</dbReference>
<feature type="transmembrane region" description="Helical" evidence="5">
    <location>
        <begin position="390"/>
        <end position="410"/>
    </location>
</feature>
<evidence type="ECO:0000256" key="5">
    <source>
        <dbReference type="SAM" id="Phobius"/>
    </source>
</evidence>
<evidence type="ECO:0000256" key="4">
    <source>
        <dbReference type="ARBA" id="ARBA00023136"/>
    </source>
</evidence>
<dbReference type="Proteomes" id="UP000199452">
    <property type="component" value="Unassembled WGS sequence"/>
</dbReference>
<comment type="subcellular location">
    <subcellularLocation>
        <location evidence="1">Membrane</location>
        <topology evidence="1">Multi-pass membrane protein</topology>
    </subcellularLocation>
</comment>
<dbReference type="EMBL" id="FMYP01000019">
    <property type="protein sequence ID" value="SDC15678.1"/>
    <property type="molecule type" value="Genomic_DNA"/>
</dbReference>
<keyword evidence="2 5" id="KW-0812">Transmembrane</keyword>
<keyword evidence="8" id="KW-1185">Reference proteome</keyword>
<dbReference type="OrthoDB" id="9809429at2"/>
<name>A0A1G6JAA7_9BACT</name>